<dbReference type="GO" id="GO:0003677">
    <property type="term" value="F:DNA binding"/>
    <property type="evidence" value="ECO:0007669"/>
    <property type="project" value="InterPro"/>
</dbReference>
<dbReference type="GO" id="GO:0004803">
    <property type="term" value="F:transposase activity"/>
    <property type="evidence" value="ECO:0007669"/>
    <property type="project" value="InterPro"/>
</dbReference>
<dbReference type="EMBL" id="QNRT01000002">
    <property type="protein sequence ID" value="RBP50744.1"/>
    <property type="molecule type" value="Genomic_DNA"/>
</dbReference>
<dbReference type="InParanoid" id="A0A395JMA6"/>
<reference evidence="1 2" key="1">
    <citation type="submission" date="2018-06" db="EMBL/GenBank/DDBJ databases">
        <title>Genomic Encyclopedia of Type Strains, Phase IV (KMG-IV): sequencing the most valuable type-strain genomes for metagenomic binning, comparative biology and taxonomic classification.</title>
        <authorList>
            <person name="Goeker M."/>
        </authorList>
    </citation>
    <scope>NUCLEOTIDE SEQUENCE [LARGE SCALE GENOMIC DNA]</scope>
    <source>
        <strain evidence="1 2">DSM 24032</strain>
    </source>
</reference>
<dbReference type="GO" id="GO:0006313">
    <property type="term" value="P:DNA transposition"/>
    <property type="evidence" value="ECO:0007669"/>
    <property type="project" value="InterPro"/>
</dbReference>
<evidence type="ECO:0000313" key="2">
    <source>
        <dbReference type="Proteomes" id="UP000253083"/>
    </source>
</evidence>
<gene>
    <name evidence="1" type="ORF">DFR28_102156</name>
</gene>
<keyword evidence="2" id="KW-1185">Reference proteome</keyword>
<dbReference type="InterPro" id="IPR036515">
    <property type="entry name" value="Transposase_17_sf"/>
</dbReference>
<dbReference type="PANTHER" id="PTHR34322:SF2">
    <property type="entry name" value="TRANSPOSASE IS200-LIKE DOMAIN-CONTAINING PROTEIN"/>
    <property type="match status" value="1"/>
</dbReference>
<sequence length="191" mass="22215">MVRRWHRLFKGTYLSQCYLNRDTLLPAQIAVLDRDIETWRERLCSLSCFMKVVNESIARKANIEDNCTGHFWESRFKSQALLDKRALLTCMAYVDLNPIRAEMAATPETSDHTCIKARVDILKNQQKPSRSIEEFAGSNPEKKGLPFVLRDYLELVDWTGRIIREGKRGYINPSTPPILERLTLDRDAWLI</sequence>
<dbReference type="PANTHER" id="PTHR34322">
    <property type="entry name" value="TRANSPOSASE, Y1_TNP DOMAIN-CONTAINING"/>
    <property type="match status" value="1"/>
</dbReference>
<dbReference type="Proteomes" id="UP000253083">
    <property type="component" value="Unassembled WGS sequence"/>
</dbReference>
<dbReference type="AlphaFoldDB" id="A0A395JMA6"/>
<name>A0A395JMA6_9GAMM</name>
<protein>
    <recommendedName>
        <fullName evidence="3">Transposase</fullName>
    </recommendedName>
</protein>
<dbReference type="SUPFAM" id="SSF143422">
    <property type="entry name" value="Transposase IS200-like"/>
    <property type="match status" value="1"/>
</dbReference>
<comment type="caution">
    <text evidence="1">The sequence shown here is derived from an EMBL/GenBank/DDBJ whole genome shotgun (WGS) entry which is preliminary data.</text>
</comment>
<organism evidence="1 2">
    <name type="scientific">Arenicella xantha</name>
    <dbReference type="NCBI Taxonomy" id="644221"/>
    <lineage>
        <taxon>Bacteria</taxon>
        <taxon>Pseudomonadati</taxon>
        <taxon>Pseudomonadota</taxon>
        <taxon>Gammaproteobacteria</taxon>
        <taxon>Arenicellales</taxon>
        <taxon>Arenicellaceae</taxon>
        <taxon>Arenicella</taxon>
    </lineage>
</organism>
<evidence type="ECO:0000313" key="1">
    <source>
        <dbReference type="EMBL" id="RBP50744.1"/>
    </source>
</evidence>
<proteinExistence type="predicted"/>
<accession>A0A395JMA6</accession>
<evidence type="ECO:0008006" key="3">
    <source>
        <dbReference type="Google" id="ProtNLM"/>
    </source>
</evidence>
<dbReference type="Gene3D" id="3.30.70.1290">
    <property type="entry name" value="Transposase IS200-like"/>
    <property type="match status" value="1"/>
</dbReference>